<dbReference type="InterPro" id="IPR014031">
    <property type="entry name" value="Ketoacyl_synth_C"/>
</dbReference>
<evidence type="ECO:0000313" key="5">
    <source>
        <dbReference type="Proteomes" id="UP000784294"/>
    </source>
</evidence>
<evidence type="ECO:0000256" key="1">
    <source>
        <dbReference type="ARBA" id="ARBA00013191"/>
    </source>
</evidence>
<organism evidence="4 5">
    <name type="scientific">Protopolystoma xenopodis</name>
    <dbReference type="NCBI Taxonomy" id="117903"/>
    <lineage>
        <taxon>Eukaryota</taxon>
        <taxon>Metazoa</taxon>
        <taxon>Spiralia</taxon>
        <taxon>Lophotrochozoa</taxon>
        <taxon>Platyhelminthes</taxon>
        <taxon>Monogenea</taxon>
        <taxon>Polyopisthocotylea</taxon>
        <taxon>Polystomatidea</taxon>
        <taxon>Polystomatidae</taxon>
        <taxon>Protopolystoma</taxon>
    </lineage>
</organism>
<dbReference type="Gene3D" id="3.40.47.10">
    <property type="match status" value="1"/>
</dbReference>
<dbReference type="OrthoDB" id="5334845at2759"/>
<accession>A0A448XGG6</accession>
<dbReference type="SUPFAM" id="SSF53901">
    <property type="entry name" value="Thiolase-like"/>
    <property type="match status" value="1"/>
</dbReference>
<dbReference type="EMBL" id="CAAALY010250992">
    <property type="protein sequence ID" value="VEL35920.1"/>
    <property type="molecule type" value="Genomic_DNA"/>
</dbReference>
<proteinExistence type="predicted"/>
<dbReference type="InterPro" id="IPR016039">
    <property type="entry name" value="Thiolase-like"/>
</dbReference>
<evidence type="ECO:0000313" key="4">
    <source>
        <dbReference type="EMBL" id="VEL35920.1"/>
    </source>
</evidence>
<dbReference type="EC" id="2.3.1.41" evidence="1"/>
<keyword evidence="2" id="KW-0808">Transferase</keyword>
<comment type="caution">
    <text evidence="4">The sequence shown here is derived from an EMBL/GenBank/DDBJ whole genome shotgun (WGS) entry which is preliminary data.</text>
</comment>
<protein>
    <recommendedName>
        <fullName evidence="1">beta-ketoacyl-[acyl-carrier-protein] synthase I</fullName>
        <ecNumber evidence="1">2.3.1.41</ecNumber>
    </recommendedName>
</protein>
<keyword evidence="5" id="KW-1185">Reference proteome</keyword>
<dbReference type="GO" id="GO:0006633">
    <property type="term" value="P:fatty acid biosynthetic process"/>
    <property type="evidence" value="ECO:0007669"/>
    <property type="project" value="TreeGrafter"/>
</dbReference>
<dbReference type="Pfam" id="PF02801">
    <property type="entry name" value="Ketoacyl-synt_C"/>
    <property type="match status" value="1"/>
</dbReference>
<dbReference type="AlphaFoldDB" id="A0A448XGG6"/>
<dbReference type="GO" id="GO:0005739">
    <property type="term" value="C:mitochondrion"/>
    <property type="evidence" value="ECO:0007669"/>
    <property type="project" value="TreeGrafter"/>
</dbReference>
<sequence>MVGHINCHATSTPLGDLIELVAIGRLLASATPDSFGPPLSIFVNSIKGHLGHCLGAAGAIEAAYTVLSVACGQIVACLNLESPPSNDHFTAALTNLVSTITSESWLRPFQEQAESSYPRINLLSAADDTGPSVAWPDEKRPRIALTNSFGFGGTNASLVISEFLPVGESASAK</sequence>
<dbReference type="PANTHER" id="PTHR11712">
    <property type="entry name" value="POLYKETIDE SYNTHASE-RELATED"/>
    <property type="match status" value="1"/>
</dbReference>
<dbReference type="InterPro" id="IPR020841">
    <property type="entry name" value="PKS_Beta-ketoAc_synthase_dom"/>
</dbReference>
<dbReference type="GO" id="GO:0004315">
    <property type="term" value="F:3-oxoacyl-[acyl-carrier-protein] synthase activity"/>
    <property type="evidence" value="ECO:0007669"/>
    <property type="project" value="UniProtKB-EC"/>
</dbReference>
<evidence type="ECO:0000256" key="2">
    <source>
        <dbReference type="ARBA" id="ARBA00022679"/>
    </source>
</evidence>
<evidence type="ECO:0000259" key="3">
    <source>
        <dbReference type="PROSITE" id="PS52004"/>
    </source>
</evidence>
<dbReference type="InterPro" id="IPR000794">
    <property type="entry name" value="Beta-ketoacyl_synthase"/>
</dbReference>
<dbReference type="PANTHER" id="PTHR11712:SF336">
    <property type="entry name" value="3-OXOACYL-[ACYL-CARRIER-PROTEIN] SYNTHASE, MITOCHONDRIAL"/>
    <property type="match status" value="1"/>
</dbReference>
<gene>
    <name evidence="4" type="ORF">PXEA_LOCUS29360</name>
</gene>
<dbReference type="PROSITE" id="PS52004">
    <property type="entry name" value="KS3_2"/>
    <property type="match status" value="1"/>
</dbReference>
<feature type="domain" description="Ketosynthase family 3 (KS3)" evidence="3">
    <location>
        <begin position="1"/>
        <end position="162"/>
    </location>
</feature>
<name>A0A448XGG6_9PLAT</name>
<dbReference type="Proteomes" id="UP000784294">
    <property type="component" value="Unassembled WGS sequence"/>
</dbReference>
<reference evidence="4" key="1">
    <citation type="submission" date="2018-11" db="EMBL/GenBank/DDBJ databases">
        <authorList>
            <consortium name="Pathogen Informatics"/>
        </authorList>
    </citation>
    <scope>NUCLEOTIDE SEQUENCE</scope>
</reference>